<feature type="compositionally biased region" description="Basic and acidic residues" evidence="1">
    <location>
        <begin position="119"/>
        <end position="128"/>
    </location>
</feature>
<proteinExistence type="predicted"/>
<name>A0A2R6NPY9_9APHY</name>
<comment type="caution">
    <text evidence="2">The sequence shown here is derived from an EMBL/GenBank/DDBJ whole genome shotgun (WGS) entry which is preliminary data.</text>
</comment>
<sequence length="153" mass="17035">MALVMSAQSWNRSTAHGQKIGAGVRVATERKQNALEAELIEADRVRKERHSIPQSQILRTAEGYGKAQQDKTSTRDYGEERAEDTRGMDLNYLMAYDSRDRGARAAKRATVARASEAATETRGKKEKVVVNQDGFFGEDIGEDEDDDKDMHGT</sequence>
<dbReference type="AlphaFoldDB" id="A0A2R6NPY9"/>
<evidence type="ECO:0000313" key="3">
    <source>
        <dbReference type="Proteomes" id="UP000186601"/>
    </source>
</evidence>
<evidence type="ECO:0000313" key="2">
    <source>
        <dbReference type="EMBL" id="PSR74194.1"/>
    </source>
</evidence>
<feature type="compositionally biased region" description="Basic and acidic residues" evidence="1">
    <location>
        <begin position="68"/>
        <end position="83"/>
    </location>
</feature>
<keyword evidence="3" id="KW-1185">Reference proteome</keyword>
<dbReference type="OrthoDB" id="47732at2759"/>
<gene>
    <name evidence="2" type="ORF">PHLCEN_2v10042</name>
</gene>
<organism evidence="2 3">
    <name type="scientific">Hermanssonia centrifuga</name>
    <dbReference type="NCBI Taxonomy" id="98765"/>
    <lineage>
        <taxon>Eukaryota</taxon>
        <taxon>Fungi</taxon>
        <taxon>Dikarya</taxon>
        <taxon>Basidiomycota</taxon>
        <taxon>Agaricomycotina</taxon>
        <taxon>Agaricomycetes</taxon>
        <taxon>Polyporales</taxon>
        <taxon>Meruliaceae</taxon>
        <taxon>Hermanssonia</taxon>
    </lineage>
</organism>
<feature type="region of interest" description="Disordered" evidence="1">
    <location>
        <begin position="46"/>
        <end position="83"/>
    </location>
</feature>
<protein>
    <submittedName>
        <fullName evidence="2">Uncharacterized protein</fullName>
    </submittedName>
</protein>
<dbReference type="EMBL" id="MLYV02001014">
    <property type="protein sequence ID" value="PSR74194.1"/>
    <property type="molecule type" value="Genomic_DNA"/>
</dbReference>
<dbReference type="Proteomes" id="UP000186601">
    <property type="component" value="Unassembled WGS sequence"/>
</dbReference>
<feature type="region of interest" description="Disordered" evidence="1">
    <location>
        <begin position="113"/>
        <end position="153"/>
    </location>
</feature>
<accession>A0A2R6NPY9</accession>
<evidence type="ECO:0000256" key="1">
    <source>
        <dbReference type="SAM" id="MobiDB-lite"/>
    </source>
</evidence>
<reference evidence="2 3" key="1">
    <citation type="submission" date="2018-02" db="EMBL/GenBank/DDBJ databases">
        <title>Genome sequence of the basidiomycete white-rot fungus Phlebia centrifuga.</title>
        <authorList>
            <person name="Granchi Z."/>
            <person name="Peng M."/>
            <person name="de Vries R.P."/>
            <person name="Hilden K."/>
            <person name="Makela M.R."/>
            <person name="Grigoriev I."/>
            <person name="Riley R."/>
        </authorList>
    </citation>
    <scope>NUCLEOTIDE SEQUENCE [LARGE SCALE GENOMIC DNA]</scope>
    <source>
        <strain evidence="2 3">FBCC195</strain>
    </source>
</reference>